<evidence type="ECO:0000256" key="5">
    <source>
        <dbReference type="ARBA" id="ARBA00022833"/>
    </source>
</evidence>
<dbReference type="OrthoDB" id="9800872at2"/>
<dbReference type="SUPFAM" id="SSF56281">
    <property type="entry name" value="Metallo-hydrolase/oxidoreductase"/>
    <property type="match status" value="1"/>
</dbReference>
<keyword evidence="3" id="KW-0479">Metal-binding</keyword>
<feature type="domain" description="Metallo-beta-lactamase" evidence="6">
    <location>
        <begin position="13"/>
        <end position="174"/>
    </location>
</feature>
<keyword evidence="8" id="KW-1185">Reference proteome</keyword>
<dbReference type="Pfam" id="PF00753">
    <property type="entry name" value="Lactamase_B"/>
    <property type="match status" value="1"/>
</dbReference>
<dbReference type="EMBL" id="CP001034">
    <property type="protein sequence ID" value="ACB84163.1"/>
    <property type="molecule type" value="Genomic_DNA"/>
</dbReference>
<dbReference type="eggNOG" id="COG0491">
    <property type="taxonomic scope" value="Bacteria"/>
</dbReference>
<keyword evidence="5" id="KW-0862">Zinc</keyword>
<dbReference type="RefSeq" id="WP_012447049.1">
    <property type="nucleotide sequence ID" value="NC_010718.1"/>
</dbReference>
<proteinExistence type="inferred from homology"/>
<keyword evidence="4" id="KW-0378">Hydrolase</keyword>
<dbReference type="InterPro" id="IPR001279">
    <property type="entry name" value="Metallo-B-lactamas"/>
</dbReference>
<dbReference type="InterPro" id="IPR035680">
    <property type="entry name" value="Clx_II_MBL"/>
</dbReference>
<evidence type="ECO:0000256" key="4">
    <source>
        <dbReference type="ARBA" id="ARBA00022801"/>
    </source>
</evidence>
<dbReference type="AlphaFoldDB" id="B2A6N0"/>
<name>B2A6N0_NATTJ</name>
<dbReference type="GO" id="GO:0046872">
    <property type="term" value="F:metal ion binding"/>
    <property type="evidence" value="ECO:0007669"/>
    <property type="project" value="UniProtKB-KW"/>
</dbReference>
<dbReference type="Proteomes" id="UP000001683">
    <property type="component" value="Chromosome"/>
</dbReference>
<gene>
    <name evidence="7" type="ordered locus">Nther_0568</name>
</gene>
<evidence type="ECO:0000256" key="3">
    <source>
        <dbReference type="ARBA" id="ARBA00022723"/>
    </source>
</evidence>
<comment type="similarity">
    <text evidence="2">Belongs to the metallo-beta-lactamase superfamily. Glyoxalase II family.</text>
</comment>
<evidence type="ECO:0000313" key="7">
    <source>
        <dbReference type="EMBL" id="ACB84163.1"/>
    </source>
</evidence>
<dbReference type="Gene3D" id="3.60.15.10">
    <property type="entry name" value="Ribonuclease Z/Hydroxyacylglutathione hydrolase-like"/>
    <property type="match status" value="1"/>
</dbReference>
<organism evidence="7 8">
    <name type="scientific">Natranaerobius thermophilus (strain ATCC BAA-1301 / DSM 18059 / JW/NM-WN-LF)</name>
    <dbReference type="NCBI Taxonomy" id="457570"/>
    <lineage>
        <taxon>Bacteria</taxon>
        <taxon>Bacillati</taxon>
        <taxon>Bacillota</taxon>
        <taxon>Clostridia</taxon>
        <taxon>Natranaerobiales</taxon>
        <taxon>Natranaerobiaceae</taxon>
        <taxon>Natranaerobius</taxon>
    </lineage>
</organism>
<dbReference type="PANTHER" id="PTHR43084:SF1">
    <property type="entry name" value="PERSULFIDE DIOXYGENASE ETHE1, MITOCHONDRIAL"/>
    <property type="match status" value="1"/>
</dbReference>
<dbReference type="STRING" id="457570.Nther_0568"/>
<dbReference type="GO" id="GO:0016787">
    <property type="term" value="F:hydrolase activity"/>
    <property type="evidence" value="ECO:0007669"/>
    <property type="project" value="UniProtKB-KW"/>
</dbReference>
<evidence type="ECO:0000259" key="6">
    <source>
        <dbReference type="SMART" id="SM00849"/>
    </source>
</evidence>
<dbReference type="InterPro" id="IPR051682">
    <property type="entry name" value="Mito_Persulfide_Diox"/>
</dbReference>
<protein>
    <submittedName>
        <fullName evidence="7">Beta-lactamase domain protein</fullName>
    </submittedName>
</protein>
<dbReference type="CDD" id="cd07723">
    <property type="entry name" value="hydroxyacylglutathione_hydrolase_MBL-fold"/>
    <property type="match status" value="1"/>
</dbReference>
<dbReference type="GO" id="GO:0050313">
    <property type="term" value="F:sulfur dioxygenase activity"/>
    <property type="evidence" value="ECO:0007669"/>
    <property type="project" value="TreeGrafter"/>
</dbReference>
<dbReference type="InParanoid" id="B2A6N0"/>
<dbReference type="KEGG" id="nth:Nther_0568"/>
<reference evidence="7 8" key="1">
    <citation type="submission" date="2008-04" db="EMBL/GenBank/DDBJ databases">
        <title>Complete sequence of chromosome of Natranaerobius thermophilus JW/NM-WN-LF.</title>
        <authorList>
            <consortium name="US DOE Joint Genome Institute"/>
            <person name="Copeland A."/>
            <person name="Lucas S."/>
            <person name="Lapidus A."/>
            <person name="Glavina del Rio T."/>
            <person name="Dalin E."/>
            <person name="Tice H."/>
            <person name="Bruce D."/>
            <person name="Goodwin L."/>
            <person name="Pitluck S."/>
            <person name="Chertkov O."/>
            <person name="Brettin T."/>
            <person name="Detter J.C."/>
            <person name="Han C."/>
            <person name="Kuske C.R."/>
            <person name="Schmutz J."/>
            <person name="Larimer F."/>
            <person name="Land M."/>
            <person name="Hauser L."/>
            <person name="Kyrpides N."/>
            <person name="Lykidis A."/>
            <person name="Mesbah N.M."/>
            <person name="Wiegel J."/>
        </authorList>
    </citation>
    <scope>NUCLEOTIDE SEQUENCE [LARGE SCALE GENOMIC DNA]</scope>
    <source>
        <strain evidence="8">ATCC BAA-1301 / DSM 18059 / JW/NM-WN-LF</strain>
    </source>
</reference>
<reference evidence="7 8" key="2">
    <citation type="journal article" date="2011" name="J. Bacteriol.">
        <title>Complete genome sequence of the anaerobic, halophilic alkalithermophile Natranaerobius thermophilus JW/NM-WN-LF.</title>
        <authorList>
            <person name="Zhao B."/>
            <person name="Mesbah N.M."/>
            <person name="Dalin E."/>
            <person name="Goodwin L."/>
            <person name="Nolan M."/>
            <person name="Pitluck S."/>
            <person name="Chertkov O."/>
            <person name="Brettin T.S."/>
            <person name="Han J."/>
            <person name="Larimer F.W."/>
            <person name="Land M.L."/>
            <person name="Hauser L."/>
            <person name="Kyrpides N."/>
            <person name="Wiegel J."/>
        </authorList>
    </citation>
    <scope>NUCLEOTIDE SEQUENCE [LARGE SCALE GENOMIC DNA]</scope>
    <source>
        <strain evidence="8">ATCC BAA-1301 / DSM 18059 / JW/NM-WN-LF</strain>
    </source>
</reference>
<evidence type="ECO:0000256" key="2">
    <source>
        <dbReference type="ARBA" id="ARBA00006759"/>
    </source>
</evidence>
<dbReference type="GO" id="GO:0070813">
    <property type="term" value="P:hydrogen sulfide metabolic process"/>
    <property type="evidence" value="ECO:0007669"/>
    <property type="project" value="TreeGrafter"/>
</dbReference>
<comment type="cofactor">
    <cofactor evidence="1">
        <name>Zn(2+)</name>
        <dbReference type="ChEBI" id="CHEBI:29105"/>
    </cofactor>
</comment>
<dbReference type="HOGENOM" id="CLU_030571_5_3_9"/>
<evidence type="ECO:0000256" key="1">
    <source>
        <dbReference type="ARBA" id="ARBA00001947"/>
    </source>
</evidence>
<accession>B2A6N0</accession>
<dbReference type="GO" id="GO:0006749">
    <property type="term" value="P:glutathione metabolic process"/>
    <property type="evidence" value="ECO:0007669"/>
    <property type="project" value="TreeGrafter"/>
</dbReference>
<sequence>MTIEQFKCPHRAKNFSYVISSPSSNKIAIVDPSFCDELLATKLTEAQYDVQYIINTHAHFDHTWGNDTLKNIFPKAKLIAHTNTKYKPNASSVDIAVEDGESIWLDQLEIKILHTPGHTPEDICLLVNNSLITGDTLFVGKVGGTRDRETAKTQFESLKKLMQLPQDTKIYPGHNYGPSPSSTIQAEKEANPFCLRLDNFENFYWLKENWKTFKEKHNLD</sequence>
<dbReference type="InterPro" id="IPR036866">
    <property type="entry name" value="RibonucZ/Hydroxyglut_hydro"/>
</dbReference>
<dbReference type="PANTHER" id="PTHR43084">
    <property type="entry name" value="PERSULFIDE DIOXYGENASE ETHE1"/>
    <property type="match status" value="1"/>
</dbReference>
<evidence type="ECO:0000313" key="8">
    <source>
        <dbReference type="Proteomes" id="UP000001683"/>
    </source>
</evidence>
<dbReference type="SMART" id="SM00849">
    <property type="entry name" value="Lactamase_B"/>
    <property type="match status" value="1"/>
</dbReference>